<dbReference type="AlphaFoldDB" id="A0A419EXI2"/>
<dbReference type="CDD" id="cd06223">
    <property type="entry name" value="PRTases_typeI"/>
    <property type="match status" value="1"/>
</dbReference>
<accession>A0A419EXI2</accession>
<sequence length="280" mass="31371">MTFLVTAVRLSVDRNSGMGDSEQHSAPSTIRAVTGEVFLGLKNLFLPAFCRKCGVRILTEENIYFCRECWSTIELVTEPKCPRCGRPHSRRVGFEPIENFMCSECSAQKLWSDSVHAAGLHADVLRDAVHLLKFKKKRLIAAPLARLLLDGVRGEMDFGSYDVFVTVPLHRNRVKERGYNQVELIAEQLCQHVPELKLQPALRRVKDTPSFSLLRAQERHELIRNAFQVAPDANIKGKKVLLLDDVLTTGATSNECARVLRRAGAQAVDVIALAVARRLD</sequence>
<dbReference type="InterPro" id="IPR029037">
    <property type="entry name" value="DUF1407/YfgJ-like_sf"/>
</dbReference>
<dbReference type="Gene3D" id="3.40.50.2020">
    <property type="match status" value="1"/>
</dbReference>
<evidence type="ECO:0000313" key="5">
    <source>
        <dbReference type="Proteomes" id="UP000285961"/>
    </source>
</evidence>
<evidence type="ECO:0000256" key="1">
    <source>
        <dbReference type="ARBA" id="ARBA00008007"/>
    </source>
</evidence>
<dbReference type="SUPFAM" id="SSF53271">
    <property type="entry name" value="PRTase-like"/>
    <property type="match status" value="1"/>
</dbReference>
<evidence type="ECO:0000259" key="2">
    <source>
        <dbReference type="Pfam" id="PF00156"/>
    </source>
</evidence>
<gene>
    <name evidence="4" type="ORF">C4532_10735</name>
</gene>
<comment type="caution">
    <text evidence="4">The sequence shown here is derived from an EMBL/GenBank/DDBJ whole genome shotgun (WGS) entry which is preliminary data.</text>
</comment>
<feature type="domain" description="Phosphoribosyltransferase" evidence="2">
    <location>
        <begin position="231"/>
        <end position="274"/>
    </location>
</feature>
<dbReference type="InterPro" id="IPR051910">
    <property type="entry name" value="ComF/GntX_DNA_util-trans"/>
</dbReference>
<proteinExistence type="inferred from homology"/>
<dbReference type="Pfam" id="PF00156">
    <property type="entry name" value="Pribosyltran"/>
    <property type="match status" value="1"/>
</dbReference>
<evidence type="ECO:0000259" key="3">
    <source>
        <dbReference type="Pfam" id="PF18912"/>
    </source>
</evidence>
<protein>
    <submittedName>
        <fullName evidence="4">ComF family protein</fullName>
    </submittedName>
</protein>
<reference evidence="4 5" key="1">
    <citation type="journal article" date="2017" name="ISME J.">
        <title>Energy and carbon metabolisms in a deep terrestrial subsurface fluid microbial community.</title>
        <authorList>
            <person name="Momper L."/>
            <person name="Jungbluth S.P."/>
            <person name="Lee M.D."/>
            <person name="Amend J.P."/>
        </authorList>
    </citation>
    <scope>NUCLEOTIDE SEQUENCE [LARGE SCALE GENOMIC DNA]</scope>
    <source>
        <strain evidence="4">SURF_17</strain>
    </source>
</reference>
<dbReference type="Pfam" id="PF18912">
    <property type="entry name" value="DZR_2"/>
    <property type="match status" value="1"/>
</dbReference>
<dbReference type="InterPro" id="IPR029057">
    <property type="entry name" value="PRTase-like"/>
</dbReference>
<organism evidence="4 5">
    <name type="scientific">Candidatus Abyssobacteria bacterium SURF_17</name>
    <dbReference type="NCBI Taxonomy" id="2093361"/>
    <lineage>
        <taxon>Bacteria</taxon>
        <taxon>Pseudomonadati</taxon>
        <taxon>Candidatus Hydrogenedentota</taxon>
        <taxon>Candidatus Abyssobacteria</taxon>
    </lineage>
</organism>
<dbReference type="InterPro" id="IPR044005">
    <property type="entry name" value="DZR_2"/>
</dbReference>
<comment type="similarity">
    <text evidence="1">Belongs to the ComF/GntX family.</text>
</comment>
<dbReference type="EMBL" id="QZKI01000080">
    <property type="protein sequence ID" value="RJP69613.1"/>
    <property type="molecule type" value="Genomic_DNA"/>
</dbReference>
<dbReference type="PANTHER" id="PTHR47505:SF1">
    <property type="entry name" value="DNA UTILIZATION PROTEIN YHGH"/>
    <property type="match status" value="1"/>
</dbReference>
<dbReference type="Proteomes" id="UP000285961">
    <property type="component" value="Unassembled WGS sequence"/>
</dbReference>
<name>A0A419EXI2_9BACT</name>
<dbReference type="InterPro" id="IPR000836">
    <property type="entry name" value="PRTase_dom"/>
</dbReference>
<dbReference type="Gene3D" id="2.10.290.10">
    <property type="entry name" value="YfgJ-like"/>
    <property type="match status" value="1"/>
</dbReference>
<evidence type="ECO:0000313" key="4">
    <source>
        <dbReference type="EMBL" id="RJP69613.1"/>
    </source>
</evidence>
<dbReference type="PANTHER" id="PTHR47505">
    <property type="entry name" value="DNA UTILIZATION PROTEIN YHGH"/>
    <property type="match status" value="1"/>
</dbReference>
<feature type="domain" description="Double zinc ribbon" evidence="3">
    <location>
        <begin position="43"/>
        <end position="105"/>
    </location>
</feature>